<organism evidence="1 2">
    <name type="scientific">Bacillus safensis</name>
    <dbReference type="NCBI Taxonomy" id="561879"/>
    <lineage>
        <taxon>Bacteria</taxon>
        <taxon>Bacillati</taxon>
        <taxon>Bacillota</taxon>
        <taxon>Bacilli</taxon>
        <taxon>Bacillales</taxon>
        <taxon>Bacillaceae</taxon>
        <taxon>Bacillus</taxon>
    </lineage>
</organism>
<name>A0A5S9M5E6_BACIA</name>
<dbReference type="SUPFAM" id="SSF51905">
    <property type="entry name" value="FAD/NAD(P)-binding domain"/>
    <property type="match status" value="1"/>
</dbReference>
<gene>
    <name evidence="1" type="ORF">BsIDN1_15500</name>
</gene>
<dbReference type="InterPro" id="IPR036188">
    <property type="entry name" value="FAD/NAD-bd_sf"/>
</dbReference>
<dbReference type="EMBL" id="AP021906">
    <property type="protein sequence ID" value="BBP87932.1"/>
    <property type="molecule type" value="Genomic_DNA"/>
</dbReference>
<accession>A0A5S9M5E6</accession>
<dbReference type="Pfam" id="PF13450">
    <property type="entry name" value="NAD_binding_8"/>
    <property type="match status" value="1"/>
</dbReference>
<evidence type="ECO:0000313" key="2">
    <source>
        <dbReference type="Proteomes" id="UP000464658"/>
    </source>
</evidence>
<protein>
    <recommendedName>
        <fullName evidence="3">FAD/NAD(P)-binding domain-containing protein</fullName>
    </recommendedName>
</protein>
<dbReference type="Gene3D" id="3.50.50.60">
    <property type="entry name" value="FAD/NAD(P)-binding domain"/>
    <property type="match status" value="1"/>
</dbReference>
<sequence>MTDQLELFDVTIIGGGPAGMYTAFYSGMRDLKTKVLEYNESLGGKILLYPEKVIWDVGGFAANKRRTADTAAGNTGENI</sequence>
<dbReference type="AlphaFoldDB" id="A0A5S9M5E6"/>
<reference evidence="1 2" key="1">
    <citation type="submission" date="2019-12" db="EMBL/GenBank/DDBJ databases">
        <title>Full genome sequence of a Bacillus safensis strain isolated from commercially available natto in Indonesia.</title>
        <authorList>
            <person name="Yoshida M."/>
            <person name="Uomi M."/>
            <person name="Waturangi D."/>
            <person name="Ekaputri J.J."/>
            <person name="Setiamarga D.H.E."/>
        </authorList>
    </citation>
    <scope>NUCLEOTIDE SEQUENCE [LARGE SCALE GENOMIC DNA]</scope>
    <source>
        <strain evidence="1 2">IDN1</strain>
    </source>
</reference>
<evidence type="ECO:0000313" key="1">
    <source>
        <dbReference type="EMBL" id="BBP87932.1"/>
    </source>
</evidence>
<proteinExistence type="predicted"/>
<evidence type="ECO:0008006" key="3">
    <source>
        <dbReference type="Google" id="ProtNLM"/>
    </source>
</evidence>
<dbReference type="Proteomes" id="UP000464658">
    <property type="component" value="Chromosome"/>
</dbReference>